<dbReference type="AlphaFoldDB" id="X6MTH7"/>
<dbReference type="PROSITE" id="PS50003">
    <property type="entry name" value="PH_DOMAIN"/>
    <property type="match status" value="1"/>
</dbReference>
<evidence type="ECO:0000313" key="3">
    <source>
        <dbReference type="EMBL" id="ETO17159.1"/>
    </source>
</evidence>
<dbReference type="EMBL" id="ASPP01017175">
    <property type="protein sequence ID" value="ETO17159.1"/>
    <property type="molecule type" value="Genomic_DNA"/>
</dbReference>
<feature type="compositionally biased region" description="Basic residues" evidence="1">
    <location>
        <begin position="139"/>
        <end position="148"/>
    </location>
</feature>
<gene>
    <name evidence="3" type="ORF">RFI_20172</name>
</gene>
<evidence type="ECO:0000313" key="4">
    <source>
        <dbReference type="Proteomes" id="UP000023152"/>
    </source>
</evidence>
<feature type="compositionally biased region" description="Basic residues" evidence="1">
    <location>
        <begin position="177"/>
        <end position="189"/>
    </location>
</feature>
<feature type="domain" description="PH" evidence="2">
    <location>
        <begin position="92"/>
        <end position="248"/>
    </location>
</feature>
<feature type="region of interest" description="Disordered" evidence="1">
    <location>
        <begin position="177"/>
        <end position="204"/>
    </location>
</feature>
<name>X6MTH7_RETFI</name>
<proteinExistence type="predicted"/>
<organism evidence="3 4">
    <name type="scientific">Reticulomyxa filosa</name>
    <dbReference type="NCBI Taxonomy" id="46433"/>
    <lineage>
        <taxon>Eukaryota</taxon>
        <taxon>Sar</taxon>
        <taxon>Rhizaria</taxon>
        <taxon>Retaria</taxon>
        <taxon>Foraminifera</taxon>
        <taxon>Monothalamids</taxon>
        <taxon>Reticulomyxidae</taxon>
        <taxon>Reticulomyxa</taxon>
    </lineage>
</organism>
<dbReference type="InterPro" id="IPR001849">
    <property type="entry name" value="PH_domain"/>
</dbReference>
<keyword evidence="4" id="KW-1185">Reference proteome</keyword>
<accession>X6MTH7</accession>
<feature type="region of interest" description="Disordered" evidence="1">
    <location>
        <begin position="131"/>
        <end position="150"/>
    </location>
</feature>
<evidence type="ECO:0000259" key="2">
    <source>
        <dbReference type="PROSITE" id="PS50003"/>
    </source>
</evidence>
<dbReference type="Proteomes" id="UP000023152">
    <property type="component" value="Unassembled WGS sequence"/>
</dbReference>
<protein>
    <recommendedName>
        <fullName evidence="2">PH domain-containing protein</fullName>
    </recommendedName>
</protein>
<dbReference type="SMART" id="SM00233">
    <property type="entry name" value="PH"/>
    <property type="match status" value="1"/>
</dbReference>
<sequence>MLLLNCILVIKLKWKLYNNELFKNRATQLRYRKYKKIIQSKTTSVQKTTNKKNMTWCNACTSILSPATFCSDNDMSFKKKRMQHSQFTTSHSVQKEGHVLMLVPSQFRRRLKWKEQKLTLYKTGMMSWTSVETQSSKKSERKKKRQQHLGHLNLKEIGSLSMDNELPVTICHRCNKKRKDKQLKQKKREKQKEPSFASEKELPEESEKKWHHFGIFLKSQSSKQDIYIAICTEKEQMEWLNAFHLALYFIQNETRMKELLQLFPDGSSIRKRILESLTNMSKGNGPTSASGAADSVSNWSEFSVWDEYLEMANELALLQQLDKAETMYEVLIEVECSIQQSKRTDCTDWHELHESYEFFLSHYLHQPRKAESHFLKLFFFLNFIFILK</sequence>
<reference evidence="3 4" key="1">
    <citation type="journal article" date="2013" name="Curr. Biol.">
        <title>The Genome of the Foraminiferan Reticulomyxa filosa.</title>
        <authorList>
            <person name="Glockner G."/>
            <person name="Hulsmann N."/>
            <person name="Schleicher M."/>
            <person name="Noegel A.A."/>
            <person name="Eichinger L."/>
            <person name="Gallinger C."/>
            <person name="Pawlowski J."/>
            <person name="Sierra R."/>
            <person name="Euteneuer U."/>
            <person name="Pillet L."/>
            <person name="Moustafa A."/>
            <person name="Platzer M."/>
            <person name="Groth M."/>
            <person name="Szafranski K."/>
            <person name="Schliwa M."/>
        </authorList>
    </citation>
    <scope>NUCLEOTIDE SEQUENCE [LARGE SCALE GENOMIC DNA]</scope>
</reference>
<comment type="caution">
    <text evidence="3">The sequence shown here is derived from an EMBL/GenBank/DDBJ whole genome shotgun (WGS) entry which is preliminary data.</text>
</comment>
<evidence type="ECO:0000256" key="1">
    <source>
        <dbReference type="SAM" id="MobiDB-lite"/>
    </source>
</evidence>
<feature type="compositionally biased region" description="Basic and acidic residues" evidence="1">
    <location>
        <begin position="190"/>
        <end position="204"/>
    </location>
</feature>